<evidence type="ECO:0008006" key="5">
    <source>
        <dbReference type="Google" id="ProtNLM"/>
    </source>
</evidence>
<organism evidence="3">
    <name type="scientific">Darwinula stevensoni</name>
    <dbReference type="NCBI Taxonomy" id="69355"/>
    <lineage>
        <taxon>Eukaryota</taxon>
        <taxon>Metazoa</taxon>
        <taxon>Ecdysozoa</taxon>
        <taxon>Arthropoda</taxon>
        <taxon>Crustacea</taxon>
        <taxon>Oligostraca</taxon>
        <taxon>Ostracoda</taxon>
        <taxon>Podocopa</taxon>
        <taxon>Podocopida</taxon>
        <taxon>Darwinulocopina</taxon>
        <taxon>Darwinuloidea</taxon>
        <taxon>Darwinulidae</taxon>
        <taxon>Darwinula</taxon>
    </lineage>
</organism>
<evidence type="ECO:0000313" key="4">
    <source>
        <dbReference type="Proteomes" id="UP000677054"/>
    </source>
</evidence>
<feature type="domain" description="PAS" evidence="1">
    <location>
        <begin position="82"/>
        <end position="130"/>
    </location>
</feature>
<dbReference type="GO" id="GO:0005249">
    <property type="term" value="F:voltage-gated potassium channel activity"/>
    <property type="evidence" value="ECO:0007669"/>
    <property type="project" value="TreeGrafter"/>
</dbReference>
<dbReference type="OrthoDB" id="74575at2759"/>
<dbReference type="Proteomes" id="UP000677054">
    <property type="component" value="Unassembled WGS sequence"/>
</dbReference>
<dbReference type="GO" id="GO:0005886">
    <property type="term" value="C:plasma membrane"/>
    <property type="evidence" value="ECO:0007669"/>
    <property type="project" value="TreeGrafter"/>
</dbReference>
<dbReference type="InterPro" id="IPR050818">
    <property type="entry name" value="KCNH_animal-type"/>
</dbReference>
<evidence type="ECO:0000313" key="3">
    <source>
        <dbReference type="EMBL" id="CAD7240088.1"/>
    </source>
</evidence>
<dbReference type="Gene3D" id="3.30.450.20">
    <property type="entry name" value="PAS domain"/>
    <property type="match status" value="1"/>
</dbReference>
<dbReference type="PANTHER" id="PTHR10217:SF637">
    <property type="entry name" value="EAG-LIKE K[+] CHANNEL, ISOFORM A"/>
    <property type="match status" value="1"/>
</dbReference>
<evidence type="ECO:0000259" key="1">
    <source>
        <dbReference type="PROSITE" id="PS50112"/>
    </source>
</evidence>
<protein>
    <recommendedName>
        <fullName evidence="5">PAS domain-containing protein</fullName>
    </recommendedName>
</protein>
<dbReference type="EMBL" id="CAJPEV010000007">
    <property type="protein sequence ID" value="CAG0878602.1"/>
    <property type="molecule type" value="Genomic_DNA"/>
</dbReference>
<dbReference type="AlphaFoldDB" id="A0A7R8X5F3"/>
<dbReference type="InterPro" id="IPR002913">
    <property type="entry name" value="START_lipid-bd_dom"/>
</dbReference>
<accession>A0A7R8X5F3</accession>
<proteinExistence type="predicted"/>
<dbReference type="InterPro" id="IPR000014">
    <property type="entry name" value="PAS"/>
</dbReference>
<dbReference type="PROSITE" id="PS50112">
    <property type="entry name" value="PAS"/>
    <property type="match status" value="1"/>
</dbReference>
<dbReference type="Gene3D" id="3.30.530.20">
    <property type="match status" value="1"/>
</dbReference>
<dbReference type="Pfam" id="PF13426">
    <property type="entry name" value="PAS_9"/>
    <property type="match status" value="1"/>
</dbReference>
<dbReference type="PANTHER" id="PTHR10217">
    <property type="entry name" value="VOLTAGE AND LIGAND GATED POTASSIUM CHANNEL"/>
    <property type="match status" value="1"/>
</dbReference>
<dbReference type="CDD" id="cd00130">
    <property type="entry name" value="PAS"/>
    <property type="match status" value="1"/>
</dbReference>
<dbReference type="PROSITE" id="PS50848">
    <property type="entry name" value="START"/>
    <property type="match status" value="1"/>
</dbReference>
<name>A0A7R8X5F3_9CRUS</name>
<dbReference type="InterPro" id="IPR023393">
    <property type="entry name" value="START-like_dom_sf"/>
</dbReference>
<dbReference type="SUPFAM" id="SSF55961">
    <property type="entry name" value="Bet v1-like"/>
    <property type="match status" value="1"/>
</dbReference>
<keyword evidence="4" id="KW-1185">Reference proteome</keyword>
<dbReference type="GO" id="GO:0008289">
    <property type="term" value="F:lipid binding"/>
    <property type="evidence" value="ECO:0007669"/>
    <property type="project" value="InterPro"/>
</dbReference>
<dbReference type="GO" id="GO:0042391">
    <property type="term" value="P:regulation of membrane potential"/>
    <property type="evidence" value="ECO:0007669"/>
    <property type="project" value="TreeGrafter"/>
</dbReference>
<reference evidence="3" key="1">
    <citation type="submission" date="2020-11" db="EMBL/GenBank/DDBJ databases">
        <authorList>
            <person name="Tran Van P."/>
        </authorList>
    </citation>
    <scope>NUCLEOTIDE SEQUENCE</scope>
</reference>
<dbReference type="SUPFAM" id="SSF55785">
    <property type="entry name" value="PYP-like sensor domain (PAS domain)"/>
    <property type="match status" value="1"/>
</dbReference>
<sequence length="395" mass="45288">MQQNLPPRNKCISFSPCYQFVPKLPQRRLSLAYMSSGYFWLRSGWTFPPQAFLVVVAIHHRTHRNYSNFVLGNAQVLPVYPIVYCSDGFCELTGWARAQIMQKGCACKFLYGPETDEEHKGQIEKALESKTELKMEVMFYKKNESLTFGDTPSKLLSPSDEERRLRKTLPADLWPYLEEGRKTADTFREILTTTKWSSSSFSDQEILIKSAENSKTGWNMFYLEMELDIPPYVLFRSDWDTVPEITKWNPLVLESSVPLDLTPHCRITHQVSAPIANGLIWSREIVAVACWEKEGDTIYSSYSSVEAMLYPQGFVYAPLAGNPNKTLLTWIYHTDLRLAFVPTAILNIRTPSCVLCFWLLEFDELKCSTAFLDRGAVLQYMTNALTVPVDEETPD</sequence>
<dbReference type="InterPro" id="IPR035965">
    <property type="entry name" value="PAS-like_dom_sf"/>
</dbReference>
<evidence type="ECO:0000259" key="2">
    <source>
        <dbReference type="PROSITE" id="PS50848"/>
    </source>
</evidence>
<dbReference type="EMBL" id="LR899524">
    <property type="protein sequence ID" value="CAD7240088.1"/>
    <property type="molecule type" value="Genomic_DNA"/>
</dbReference>
<dbReference type="Pfam" id="PF01852">
    <property type="entry name" value="START"/>
    <property type="match status" value="1"/>
</dbReference>
<feature type="domain" description="START" evidence="2">
    <location>
        <begin position="196"/>
        <end position="347"/>
    </location>
</feature>
<gene>
    <name evidence="3" type="ORF">DSTB1V02_LOCUS125</name>
</gene>